<keyword evidence="7 9" id="KW-0720">Serine protease</keyword>
<dbReference type="PROSITE" id="PS00136">
    <property type="entry name" value="SUBTILASE_ASP"/>
    <property type="match status" value="2"/>
</dbReference>
<feature type="domain" description="PA" evidence="13">
    <location>
        <begin position="385"/>
        <end position="461"/>
    </location>
</feature>
<feature type="active site" description="Charge relay system" evidence="8 9">
    <location>
        <position position="1073"/>
    </location>
</feature>
<dbReference type="InterPro" id="IPR036852">
    <property type="entry name" value="Peptidase_S8/S53_dom_sf"/>
</dbReference>
<sequence>MRPHVNNLFALFTCLLTCNVALAAIAIPRSYIVEYSQNDKHNTIDSELLPYKGLYEIHHVYSSRIFHGMSFTLKDDSSNTVAAPRPFPSPVSYTQTDKLHPVYNHLNQHPVIKKIYPVYEVPRPQWQPNQRNVTFPYSNSDVQIYDIHQQLNVQGQNVLIGVLDSGVDYTHPALGKGFGPKYKINFGRNLVDPSNDKMNGVKPLGKDDPFDPCTGEDAGHGTHVSGIIAGYDPEKNFTGIAPKANLAVFRVFGCQGGAGEDTIIKAMEMAYEAGCKIINLSLGIDNSWPEDTMSVVAQRLTERGVLVVGVAGNQGSDGVFSQNSPGSGKDVVSVGSIDNSFYLSKVIQFDFITDEYFAYAPSTTTDFFPNGTIATILTSDKSIPFGCKNDSSITKENANGKILFVKRGQCTFSEKLAVAKQAGAIALLFYDPNVASKTPIVAETDQGELPCICIELKVANRIVQYLQENGKVKPVSLDFPLEKKVIFPETAGRISEFSSTGPNYELDLKPSLTGIGGDVYSSLPLHVSDGWGVRSGTSMSAPHVAGAAALLINYYVEQKIKITPKFITEKLQNNGRLIKSDNGRFENPVVQGAGLIQRMTYDSIRSKLHIFPSQISFNDTASATKYKTHTINVVNSDNTPVEIILENIPSQSIQPYANISSYVPTEPAIRDGNVTVNLKFSSTNIRIPAMSSAKVNVKVILPDPRKIKYHYQMYGGFIGLTNVQTQQRLATVPYFGVLGRMIDIPLFDKGYPYLTSYNDDDDVNTKPTDSFIYDRRKETRTRPAIAIRLLTGSAQMEINVRRLDGTLVGPMDDGSFSYNQRNKLANYDSVIEWNGKIIKDYRTTPVPDGVYYLHLKALKHFGNAENAVDWQEWKSGPILQEPTGNGYLEDILSNPKFKPNALGNVIPGRFIIEFEQNFKGSSLEFVNDIEAEIDINPRVKMSIAQDYNSSPSLFRGVSISLDQASSSQFAKRTDQEEELHMQSIQNTVLRKILEQNRVKHIYPVTEIARPNVLNMSPNIGAYAIDQDGRIVPNAPKLELPENGTPLPFTHAMTQVDKVQEKFKGNGVLVGIIDSGIDYRHPAFGSGFGPGYQVRFGYDLVGNQFNSRDPFSRKQRETPLDACEEGNGHGTHVAGIIAANDKMFNFTGVAPEVTLGAWRIFGCDGATSNDLVIQALISAHEAGCDIINLSLGSSSNWADDPTAIIANRVAASGSIVIAAAGNDGSEGAFFISSPGTGTGPLAVASVDNEYNLQQAVQAENGAEYPYLLSSSTKEFPSGKLVNYINSESTEDACQGTRPNNSLKGKLVLVQRGKCTFDEKAAMVTQYGAAGIVVYDNQDEAGFRPQALESKLPLVSISMSAGKELKKMLNTNSTLAKDGVYLKFKTTLAPQKVPTARKISKFSSVGPLYDMSLKPDISGPGGYIFSTLPIPNGGYGLLSGTSMAAPYIAGSFALFLEAHGKNVTSHYLKEHFQNYAKPSTTTHGIHLDNPARQGAGLIQLLDTLNQHVHVSPGSLSFNDTANIKPQALKITNPSDQTVVYKVRHRPSLAISPYNTTLQGYAPLNPPQYAAEKVKADIELSFTEITLKPGESAELKLRVKRIGGNHRDQPYPIYGGYVQFMPVNNSALKPIQVPYVGIRGSLSELPIFDASFPRLMLTNSTQLFEKDAGNGKSIIGFVIERSSFASSFVTSMFRLLTGTPHIITEVLDANLTKIGIFSEDRYLSRNTMQELDFIFTQRWNGTVVPINATQNENIVGEAVALKPGFYFLRWKALKLMSDASRPESWFSKVSPPILIKN</sequence>
<dbReference type="InterPro" id="IPR050131">
    <property type="entry name" value="Peptidase_S8_subtilisin-like"/>
</dbReference>
<proteinExistence type="inferred from homology"/>
<dbReference type="InterPro" id="IPR023827">
    <property type="entry name" value="Peptidase_S8_Asp-AS"/>
</dbReference>
<dbReference type="GO" id="GO:0006508">
    <property type="term" value="P:proteolysis"/>
    <property type="evidence" value="ECO:0007669"/>
    <property type="project" value="UniProtKB-KW"/>
</dbReference>
<dbReference type="Gene3D" id="3.50.30.30">
    <property type="match status" value="2"/>
</dbReference>
<name>A0A0B7MPQ4_9FUNG</name>
<feature type="domain" description="Peptidase S8/S53" evidence="12">
    <location>
        <begin position="155"/>
        <end position="565"/>
    </location>
</feature>
<dbReference type="Pfam" id="PF00082">
    <property type="entry name" value="Peptidase_S8"/>
    <property type="match status" value="2"/>
</dbReference>
<feature type="active site" description="Charge relay system" evidence="9">
    <location>
        <position position="164"/>
    </location>
</feature>
<dbReference type="InterPro" id="IPR000209">
    <property type="entry name" value="Peptidase_S8/S53_dom"/>
</dbReference>
<dbReference type="Gene3D" id="3.40.50.200">
    <property type="entry name" value="Peptidase S8/S53 domain"/>
    <property type="match status" value="3"/>
</dbReference>
<accession>A0A0B7MPQ4</accession>
<dbReference type="InterPro" id="IPR023828">
    <property type="entry name" value="Peptidase_S8_Ser-AS"/>
</dbReference>
<dbReference type="EMBL" id="LN718954">
    <property type="protein sequence ID" value="CEP07037.1"/>
    <property type="molecule type" value="Genomic_DNA"/>
</dbReference>
<dbReference type="InterPro" id="IPR015500">
    <property type="entry name" value="Peptidase_S8_subtilisin-rel"/>
</dbReference>
<keyword evidence="5 11" id="KW-0732">Signal</keyword>
<dbReference type="InterPro" id="IPR046450">
    <property type="entry name" value="PA_dom_sf"/>
</dbReference>
<dbReference type="Pfam" id="PF02225">
    <property type="entry name" value="PA"/>
    <property type="match status" value="2"/>
</dbReference>
<keyword evidence="16" id="KW-1185">Reference proteome</keyword>
<dbReference type="InterPro" id="IPR003137">
    <property type="entry name" value="PA_domain"/>
</dbReference>
<feature type="active site" description="Charge relay system" evidence="8 9">
    <location>
        <position position="1440"/>
    </location>
</feature>
<feature type="domain" description="PA" evidence="13">
    <location>
        <begin position="1276"/>
        <end position="1363"/>
    </location>
</feature>
<dbReference type="PANTHER" id="PTHR43806:SF66">
    <property type="entry name" value="SERIN ENDOPEPTIDASE"/>
    <property type="match status" value="1"/>
</dbReference>
<dbReference type="InterPro" id="IPR034187">
    <property type="entry name" value="Peptidases_S8_5"/>
</dbReference>
<evidence type="ECO:0000256" key="2">
    <source>
        <dbReference type="ARBA" id="ARBA00022512"/>
    </source>
</evidence>
<dbReference type="STRING" id="35722.A0A0B7MPQ4"/>
<dbReference type="PANTHER" id="PTHR43806">
    <property type="entry name" value="PEPTIDASE S8"/>
    <property type="match status" value="1"/>
</dbReference>
<keyword evidence="4 9" id="KW-0645">Protease</keyword>
<evidence type="ECO:0000256" key="10">
    <source>
        <dbReference type="RuleBase" id="RU003355"/>
    </source>
</evidence>
<keyword evidence="3" id="KW-0964">Secreted</keyword>
<evidence type="ECO:0000256" key="1">
    <source>
        <dbReference type="ARBA" id="ARBA00011073"/>
    </source>
</evidence>
<dbReference type="PROSITE" id="PS51892">
    <property type="entry name" value="SUBTILASE"/>
    <property type="match status" value="2"/>
</dbReference>
<protein>
    <recommendedName>
        <fullName evidence="17">Peptidase S8/S53 domain-containing protein</fullName>
    </recommendedName>
</protein>
<dbReference type="SUPFAM" id="SSF52025">
    <property type="entry name" value="PA domain"/>
    <property type="match status" value="2"/>
</dbReference>
<dbReference type="SUPFAM" id="SSF52743">
    <property type="entry name" value="Subtilisin-like"/>
    <property type="match status" value="2"/>
</dbReference>
<evidence type="ECO:0000256" key="4">
    <source>
        <dbReference type="ARBA" id="ARBA00022670"/>
    </source>
</evidence>
<dbReference type="GO" id="GO:0005615">
    <property type="term" value="C:extracellular space"/>
    <property type="evidence" value="ECO:0007669"/>
    <property type="project" value="TreeGrafter"/>
</dbReference>
<dbReference type="Pfam" id="PF06280">
    <property type="entry name" value="fn3_5"/>
    <property type="match status" value="2"/>
</dbReference>
<dbReference type="GO" id="GO:0016020">
    <property type="term" value="C:membrane"/>
    <property type="evidence" value="ECO:0007669"/>
    <property type="project" value="InterPro"/>
</dbReference>
<dbReference type="PROSITE" id="PS00137">
    <property type="entry name" value="SUBTILASE_HIS"/>
    <property type="match status" value="2"/>
</dbReference>
<evidence type="ECO:0000313" key="15">
    <source>
        <dbReference type="EMBL" id="CEP07037.1"/>
    </source>
</evidence>
<keyword evidence="6 9" id="KW-0378">Hydrolase</keyword>
<dbReference type="PRINTS" id="PR00723">
    <property type="entry name" value="SUBTILISIN"/>
</dbReference>
<evidence type="ECO:0000313" key="16">
    <source>
        <dbReference type="Proteomes" id="UP000054107"/>
    </source>
</evidence>
<feature type="domain" description="Peptidase S8/S53" evidence="12">
    <location>
        <begin position="1064"/>
        <end position="1478"/>
    </location>
</feature>
<feature type="domain" description="C5a peptidase/Subtilisin-like protease SBT2-like Fn3-like" evidence="14">
    <location>
        <begin position="615"/>
        <end position="734"/>
    </location>
</feature>
<evidence type="ECO:0000259" key="14">
    <source>
        <dbReference type="Pfam" id="PF06280"/>
    </source>
</evidence>
<dbReference type="GO" id="GO:0004252">
    <property type="term" value="F:serine-type endopeptidase activity"/>
    <property type="evidence" value="ECO:0007669"/>
    <property type="project" value="UniProtKB-UniRule"/>
</dbReference>
<dbReference type="Proteomes" id="UP000054107">
    <property type="component" value="Unassembled WGS sequence"/>
</dbReference>
<evidence type="ECO:0000256" key="3">
    <source>
        <dbReference type="ARBA" id="ARBA00022525"/>
    </source>
</evidence>
<feature type="active site" description="Charge relay system" evidence="9">
    <location>
        <position position="538"/>
    </location>
</feature>
<dbReference type="CDD" id="cd00538">
    <property type="entry name" value="PA"/>
    <property type="match status" value="1"/>
</dbReference>
<organism evidence="15 16">
    <name type="scientific">Parasitella parasitica</name>
    <dbReference type="NCBI Taxonomy" id="35722"/>
    <lineage>
        <taxon>Eukaryota</taxon>
        <taxon>Fungi</taxon>
        <taxon>Fungi incertae sedis</taxon>
        <taxon>Mucoromycota</taxon>
        <taxon>Mucoromycotina</taxon>
        <taxon>Mucoromycetes</taxon>
        <taxon>Mucorales</taxon>
        <taxon>Mucorineae</taxon>
        <taxon>Mucoraceae</taxon>
        <taxon>Parasitella</taxon>
    </lineage>
</organism>
<feature type="active site" description="Charge relay system" evidence="9">
    <location>
        <position position="220"/>
    </location>
</feature>
<evidence type="ECO:0000256" key="7">
    <source>
        <dbReference type="ARBA" id="ARBA00022825"/>
    </source>
</evidence>
<feature type="signal peptide" evidence="11">
    <location>
        <begin position="1"/>
        <end position="23"/>
    </location>
</feature>
<dbReference type="CDD" id="cd07489">
    <property type="entry name" value="Peptidases_S8_5"/>
    <property type="match status" value="1"/>
</dbReference>
<gene>
    <name evidence="15" type="primary">PARPA_00306.1 scaffold 610</name>
</gene>
<evidence type="ECO:0000256" key="11">
    <source>
        <dbReference type="SAM" id="SignalP"/>
    </source>
</evidence>
<evidence type="ECO:0000256" key="5">
    <source>
        <dbReference type="ARBA" id="ARBA00022729"/>
    </source>
</evidence>
<keyword evidence="2" id="KW-0134">Cell wall</keyword>
<dbReference type="InterPro" id="IPR022398">
    <property type="entry name" value="Peptidase_S8_His-AS"/>
</dbReference>
<feature type="chain" id="PRO_5002134878" description="Peptidase S8/S53 domain-containing protein" evidence="11">
    <location>
        <begin position="24"/>
        <end position="1794"/>
    </location>
</feature>
<dbReference type="InterPro" id="IPR010435">
    <property type="entry name" value="C5a/SBT2-like_Fn3"/>
</dbReference>
<evidence type="ECO:0008006" key="17">
    <source>
        <dbReference type="Google" id="ProtNLM"/>
    </source>
</evidence>
<feature type="active site" description="Charge relay system" evidence="8 9">
    <location>
        <position position="1128"/>
    </location>
</feature>
<evidence type="ECO:0000259" key="13">
    <source>
        <dbReference type="Pfam" id="PF02225"/>
    </source>
</evidence>
<evidence type="ECO:0000256" key="9">
    <source>
        <dbReference type="PROSITE-ProRule" id="PRU01240"/>
    </source>
</evidence>
<evidence type="ECO:0000256" key="6">
    <source>
        <dbReference type="ARBA" id="ARBA00022801"/>
    </source>
</evidence>
<reference evidence="15 16" key="1">
    <citation type="submission" date="2014-09" db="EMBL/GenBank/DDBJ databases">
        <authorList>
            <person name="Ellenberger Sabrina"/>
        </authorList>
    </citation>
    <scope>NUCLEOTIDE SEQUENCE [LARGE SCALE GENOMIC DNA]</scope>
    <source>
        <strain evidence="15 16">CBS 412.66</strain>
    </source>
</reference>
<dbReference type="PROSITE" id="PS00138">
    <property type="entry name" value="SUBTILASE_SER"/>
    <property type="match status" value="2"/>
</dbReference>
<dbReference type="OrthoDB" id="206201at2759"/>
<feature type="domain" description="C5a peptidase/Subtilisin-like protease SBT2-like Fn3-like" evidence="14">
    <location>
        <begin position="1514"/>
        <end position="1633"/>
    </location>
</feature>
<evidence type="ECO:0000256" key="8">
    <source>
        <dbReference type="PIRSR" id="PIRSR615500-1"/>
    </source>
</evidence>
<evidence type="ECO:0000259" key="12">
    <source>
        <dbReference type="Pfam" id="PF00082"/>
    </source>
</evidence>
<comment type="similarity">
    <text evidence="1 9 10">Belongs to the peptidase S8 family.</text>
</comment>